<feature type="domain" description="Transposase Tc1-like" evidence="1">
    <location>
        <begin position="74"/>
        <end position="138"/>
    </location>
</feature>
<reference evidence="4 7" key="1">
    <citation type="submission" date="2024-02" db="EMBL/GenBank/DDBJ databases">
        <authorList>
            <person name="Chen Y."/>
            <person name="Shah S."/>
            <person name="Dougan E. K."/>
            <person name="Thang M."/>
            <person name="Chan C."/>
        </authorList>
    </citation>
    <scope>NUCLEOTIDE SEQUENCE [LARGE SCALE GENOMIC DNA]</scope>
</reference>
<evidence type="ECO:0000259" key="2">
    <source>
        <dbReference type="Pfam" id="PF13936"/>
    </source>
</evidence>
<dbReference type="InterPro" id="IPR025246">
    <property type="entry name" value="IS30-like_HTH"/>
</dbReference>
<evidence type="ECO:0000313" key="5">
    <source>
        <dbReference type="EMBL" id="CAK9054472.1"/>
    </source>
</evidence>
<dbReference type="Pfam" id="PF01498">
    <property type="entry name" value="HTH_Tnp_Tc3_2"/>
    <property type="match status" value="1"/>
</dbReference>
<evidence type="ECO:0000313" key="4">
    <source>
        <dbReference type="EMBL" id="CAK9053000.1"/>
    </source>
</evidence>
<evidence type="ECO:0000259" key="1">
    <source>
        <dbReference type="Pfam" id="PF01498"/>
    </source>
</evidence>
<protein>
    <submittedName>
        <fullName evidence="4">Transposable element Tcb1 transposase (Transposable element Barney transposase)</fullName>
    </submittedName>
</protein>
<dbReference type="InterPro" id="IPR002492">
    <property type="entry name" value="Transposase_Tc1-like"/>
</dbReference>
<dbReference type="Proteomes" id="UP001642464">
    <property type="component" value="Unassembled WGS sequence"/>
</dbReference>
<gene>
    <name evidence="3" type="ORF">SCF082_LOCUS28937</name>
    <name evidence="4" type="ORF">SCF082_LOCUS28938</name>
    <name evidence="5" type="ORF">SCF082_LOCUS29564</name>
    <name evidence="6" type="ORF">SCF082_LOCUS29565</name>
</gene>
<dbReference type="Pfam" id="PF13936">
    <property type="entry name" value="HTH_38"/>
    <property type="match status" value="1"/>
</dbReference>
<dbReference type="EMBL" id="CAXAMM010023965">
    <property type="protein sequence ID" value="CAK9054472.1"/>
    <property type="molecule type" value="Genomic_DNA"/>
</dbReference>
<dbReference type="EMBL" id="CAXAMM010023056">
    <property type="protein sequence ID" value="CAK9053000.1"/>
    <property type="molecule type" value="Genomic_DNA"/>
</dbReference>
<organism evidence="4 7">
    <name type="scientific">Durusdinium trenchii</name>
    <dbReference type="NCBI Taxonomy" id="1381693"/>
    <lineage>
        <taxon>Eukaryota</taxon>
        <taxon>Sar</taxon>
        <taxon>Alveolata</taxon>
        <taxon>Dinophyceae</taxon>
        <taxon>Suessiales</taxon>
        <taxon>Symbiodiniaceae</taxon>
        <taxon>Durusdinium</taxon>
    </lineage>
</organism>
<dbReference type="EMBL" id="CAXAMM010023055">
    <property type="protein sequence ID" value="CAK9052997.1"/>
    <property type="molecule type" value="Genomic_DNA"/>
</dbReference>
<evidence type="ECO:0000313" key="6">
    <source>
        <dbReference type="EMBL" id="CAK9054474.1"/>
    </source>
</evidence>
<accession>A0ABP0MSH9</accession>
<feature type="domain" description="Transposase IS30-like HTH" evidence="2">
    <location>
        <begin position="7"/>
        <end position="45"/>
    </location>
</feature>
<sequence length="369" mass="41411">MPAAGWTKLSLAEIRLATTWYENGDSCSEIADKLGRDKSAVTRLLVKQVPRQKQGRPPQLPQAKVQFVRRKLGQLVRKAACQYTVTVSMLKKACKLQVSEKCISRALHAQGVFFCKLREKPILTAEDVKARLTFARKYHLKSKWWWSNRLDAAIDAKFFYSCLTGDARLRAAQRATFGAYRAPGEGLDAGYVKAKGSLNYNTGARSLLVVGGVGHGKVLMWHSVPNSRWNGKAAADMYTKSLLPGLKATCPGQTRFQILEDNDPSGFKSKRGTAAKAASKLRVLEIPRRSPDLSVMDYAIWSEINRRMRRQEQKWPKSKRESRSQFAARLRRTAKNLPAAFIRASMGDMQRRCKRILAAKGGFFEEGGK</sequence>
<evidence type="ECO:0000313" key="3">
    <source>
        <dbReference type="EMBL" id="CAK9052997.1"/>
    </source>
</evidence>
<comment type="caution">
    <text evidence="4">The sequence shown here is derived from an EMBL/GenBank/DDBJ whole genome shotgun (WGS) entry which is preliminary data.</text>
</comment>
<dbReference type="Gene3D" id="3.30.420.10">
    <property type="entry name" value="Ribonuclease H-like superfamily/Ribonuclease H"/>
    <property type="match status" value="1"/>
</dbReference>
<dbReference type="EMBL" id="CAXAMM010023966">
    <property type="protein sequence ID" value="CAK9054474.1"/>
    <property type="molecule type" value="Genomic_DNA"/>
</dbReference>
<dbReference type="InterPro" id="IPR036397">
    <property type="entry name" value="RNaseH_sf"/>
</dbReference>
<evidence type="ECO:0000313" key="7">
    <source>
        <dbReference type="Proteomes" id="UP001642464"/>
    </source>
</evidence>
<keyword evidence="7" id="KW-1185">Reference proteome</keyword>
<name>A0ABP0MSH9_9DINO</name>
<proteinExistence type="predicted"/>